<dbReference type="EMBL" id="JAIWYP010000002">
    <property type="protein sequence ID" value="KAH3867476.1"/>
    <property type="molecule type" value="Genomic_DNA"/>
</dbReference>
<feature type="domain" description="Apple" evidence="1">
    <location>
        <begin position="1"/>
        <end position="63"/>
    </location>
</feature>
<dbReference type="Gene3D" id="3.50.4.10">
    <property type="entry name" value="Hepatocyte Growth Factor"/>
    <property type="match status" value="1"/>
</dbReference>
<dbReference type="Proteomes" id="UP000828390">
    <property type="component" value="Unassembled WGS sequence"/>
</dbReference>
<accession>A0A9D4M2Y0</accession>
<keyword evidence="3" id="KW-1185">Reference proteome</keyword>
<name>A0A9D4M2Y0_DREPO</name>
<protein>
    <recommendedName>
        <fullName evidence="1">Apple domain-containing protein</fullName>
    </recommendedName>
</protein>
<organism evidence="2 3">
    <name type="scientific">Dreissena polymorpha</name>
    <name type="common">Zebra mussel</name>
    <name type="synonym">Mytilus polymorpha</name>
    <dbReference type="NCBI Taxonomy" id="45954"/>
    <lineage>
        <taxon>Eukaryota</taxon>
        <taxon>Metazoa</taxon>
        <taxon>Spiralia</taxon>
        <taxon>Lophotrochozoa</taxon>
        <taxon>Mollusca</taxon>
        <taxon>Bivalvia</taxon>
        <taxon>Autobranchia</taxon>
        <taxon>Heteroconchia</taxon>
        <taxon>Euheterodonta</taxon>
        <taxon>Imparidentia</taxon>
        <taxon>Neoheterodontei</taxon>
        <taxon>Myida</taxon>
        <taxon>Dreissenoidea</taxon>
        <taxon>Dreissenidae</taxon>
        <taxon>Dreissena</taxon>
    </lineage>
</organism>
<gene>
    <name evidence="2" type="ORF">DPMN_030604</name>
</gene>
<dbReference type="PROSITE" id="PS50948">
    <property type="entry name" value="PAN"/>
    <property type="match status" value="1"/>
</dbReference>
<dbReference type="InterPro" id="IPR003609">
    <property type="entry name" value="Pan_app"/>
</dbReference>
<evidence type="ECO:0000259" key="1">
    <source>
        <dbReference type="PROSITE" id="PS50948"/>
    </source>
</evidence>
<reference evidence="2" key="2">
    <citation type="submission" date="2020-11" db="EMBL/GenBank/DDBJ databases">
        <authorList>
            <person name="McCartney M.A."/>
            <person name="Auch B."/>
            <person name="Kono T."/>
            <person name="Mallez S."/>
            <person name="Becker A."/>
            <person name="Gohl D.M."/>
            <person name="Silverstein K.A.T."/>
            <person name="Koren S."/>
            <person name="Bechman K.B."/>
            <person name="Herman A."/>
            <person name="Abrahante J.E."/>
            <person name="Garbe J."/>
        </authorList>
    </citation>
    <scope>NUCLEOTIDE SEQUENCE</scope>
    <source>
        <strain evidence="2">Duluth1</strain>
        <tissue evidence="2">Whole animal</tissue>
    </source>
</reference>
<comment type="caution">
    <text evidence="2">The sequence shown here is derived from an EMBL/GenBank/DDBJ whole genome shotgun (WGS) entry which is preliminary data.</text>
</comment>
<reference evidence="2" key="1">
    <citation type="journal article" date="2019" name="bioRxiv">
        <title>The Genome of the Zebra Mussel, Dreissena polymorpha: A Resource for Invasive Species Research.</title>
        <authorList>
            <person name="McCartney M.A."/>
            <person name="Auch B."/>
            <person name="Kono T."/>
            <person name="Mallez S."/>
            <person name="Zhang Y."/>
            <person name="Obille A."/>
            <person name="Becker A."/>
            <person name="Abrahante J.E."/>
            <person name="Garbe J."/>
            <person name="Badalamenti J.P."/>
            <person name="Herman A."/>
            <person name="Mangelson H."/>
            <person name="Liachko I."/>
            <person name="Sullivan S."/>
            <person name="Sone E.D."/>
            <person name="Koren S."/>
            <person name="Silverstein K.A.T."/>
            <person name="Beckman K.B."/>
            <person name="Gohl D.M."/>
        </authorList>
    </citation>
    <scope>NUCLEOTIDE SEQUENCE</scope>
    <source>
        <strain evidence="2">Duluth1</strain>
        <tissue evidence="2">Whole animal</tissue>
    </source>
</reference>
<evidence type="ECO:0000313" key="2">
    <source>
        <dbReference type="EMBL" id="KAH3867476.1"/>
    </source>
</evidence>
<proteinExistence type="predicted"/>
<evidence type="ECO:0000313" key="3">
    <source>
        <dbReference type="Proteomes" id="UP000828390"/>
    </source>
</evidence>
<dbReference type="SUPFAM" id="SSF57414">
    <property type="entry name" value="Hairpin loop containing domain-like"/>
    <property type="match status" value="1"/>
</dbReference>
<dbReference type="AlphaFoldDB" id="A0A9D4M2Y0"/>
<sequence>MDEGLSLDECAQSCLTNLPFWCTGFSYQLASSMCSKTKTDLTLAAASAFRNATACIIYSSKLF</sequence>